<name>A0ABW3A6H5_9ACTN</name>
<sequence length="76" mass="7890">MVGPDPGTIATTWPATARYQLDPAPGGLGVVQDLLNTISAGVPRQPDLLDDPTSATAWAHDVSARWSAITGRPAPE</sequence>
<protein>
    <submittedName>
        <fullName evidence="1">Uncharacterized protein</fullName>
    </submittedName>
</protein>
<reference evidence="2" key="1">
    <citation type="journal article" date="2019" name="Int. J. Syst. Evol. Microbiol.">
        <title>The Global Catalogue of Microorganisms (GCM) 10K type strain sequencing project: providing services to taxonomists for standard genome sequencing and annotation.</title>
        <authorList>
            <consortium name="The Broad Institute Genomics Platform"/>
            <consortium name="The Broad Institute Genome Sequencing Center for Infectious Disease"/>
            <person name="Wu L."/>
            <person name="Ma J."/>
        </authorList>
    </citation>
    <scope>NUCLEOTIDE SEQUENCE [LARGE SCALE GENOMIC DNA]</scope>
    <source>
        <strain evidence="2">JCM 32148</strain>
    </source>
</reference>
<evidence type="ECO:0000313" key="2">
    <source>
        <dbReference type="Proteomes" id="UP001597053"/>
    </source>
</evidence>
<comment type="caution">
    <text evidence="1">The sequence shown here is derived from an EMBL/GenBank/DDBJ whole genome shotgun (WGS) entry which is preliminary data.</text>
</comment>
<evidence type="ECO:0000313" key="1">
    <source>
        <dbReference type="EMBL" id="MFD0786350.1"/>
    </source>
</evidence>
<dbReference type="EMBL" id="JBHTHM010001299">
    <property type="protein sequence ID" value="MFD0786350.1"/>
    <property type="molecule type" value="Genomic_DNA"/>
</dbReference>
<dbReference type="Proteomes" id="UP001597053">
    <property type="component" value="Unassembled WGS sequence"/>
</dbReference>
<feature type="non-terminal residue" evidence="1">
    <location>
        <position position="76"/>
    </location>
</feature>
<organism evidence="1 2">
    <name type="scientific">Micromonospora azadirachtae</name>
    <dbReference type="NCBI Taxonomy" id="1970735"/>
    <lineage>
        <taxon>Bacteria</taxon>
        <taxon>Bacillati</taxon>
        <taxon>Actinomycetota</taxon>
        <taxon>Actinomycetes</taxon>
        <taxon>Micromonosporales</taxon>
        <taxon>Micromonosporaceae</taxon>
        <taxon>Micromonospora</taxon>
    </lineage>
</organism>
<gene>
    <name evidence="1" type="ORF">ACFQZ8_20825</name>
</gene>
<proteinExistence type="predicted"/>
<accession>A0ABW3A6H5</accession>
<keyword evidence="2" id="KW-1185">Reference proteome</keyword>